<sequence>MNNTPNNDNYFITDGSWNIGKVLVCTGEWDPKLIEVMRENGIVNLRLSGSVGREGKDINFLSSIPFLKGIEIYFSSIKDLSPIYSLEELEVLGLDGYIKAEFDFNKLPKLKKCFITWNKKYQNLFDVSTLNHLIIDKYPFENLNAMSNLKDLEILDITSRKLQSLKGIESLKKLQELKMFRCVNLIDLSGIEYLTELRVLDINTCRKIHNLNGCEKLDKLEQIRLENCKEIDSLRLLKHCNRLKRIIFIGDTSIDDGDISELLKLPLLTDLRFTEKKHYTLKREQVSTLLQRK</sequence>
<dbReference type="EMBL" id="JADCLJ010000007">
    <property type="protein sequence ID" value="MBE4906952.1"/>
    <property type="molecule type" value="Genomic_DNA"/>
</dbReference>
<accession>A0ABR9QEM5</accession>
<dbReference type="SUPFAM" id="SSF52058">
    <property type="entry name" value="L domain-like"/>
    <property type="match status" value="1"/>
</dbReference>
<proteinExistence type="predicted"/>
<name>A0ABR9QEM5_9BACI</name>
<dbReference type="InterPro" id="IPR032675">
    <property type="entry name" value="LRR_dom_sf"/>
</dbReference>
<dbReference type="RefSeq" id="WP_193534438.1">
    <property type="nucleotide sequence ID" value="NZ_JADCLJ010000007.1"/>
</dbReference>
<gene>
    <name evidence="1" type="ORF">IMZ08_02630</name>
</gene>
<comment type="caution">
    <text evidence="1">The sequence shown here is derived from an EMBL/GenBank/DDBJ whole genome shotgun (WGS) entry which is preliminary data.</text>
</comment>
<keyword evidence="2" id="KW-1185">Reference proteome</keyword>
<evidence type="ECO:0000313" key="1">
    <source>
        <dbReference type="EMBL" id="MBE4906952.1"/>
    </source>
</evidence>
<organism evidence="1 2">
    <name type="scientific">Litchfieldia luteola</name>
    <dbReference type="NCBI Taxonomy" id="682179"/>
    <lineage>
        <taxon>Bacteria</taxon>
        <taxon>Bacillati</taxon>
        <taxon>Bacillota</taxon>
        <taxon>Bacilli</taxon>
        <taxon>Bacillales</taxon>
        <taxon>Bacillaceae</taxon>
        <taxon>Litchfieldia</taxon>
    </lineage>
</organism>
<dbReference type="Proteomes" id="UP001516662">
    <property type="component" value="Unassembled WGS sequence"/>
</dbReference>
<dbReference type="Gene3D" id="3.80.10.10">
    <property type="entry name" value="Ribonuclease Inhibitor"/>
    <property type="match status" value="2"/>
</dbReference>
<evidence type="ECO:0000313" key="2">
    <source>
        <dbReference type="Proteomes" id="UP001516662"/>
    </source>
</evidence>
<reference evidence="1 2" key="1">
    <citation type="submission" date="2020-10" db="EMBL/GenBank/DDBJ databases">
        <title>Bacillus sp. HD4P25, an endophyte from a halophyte.</title>
        <authorList>
            <person name="Sun J.-Q."/>
        </authorList>
    </citation>
    <scope>NUCLEOTIDE SEQUENCE [LARGE SCALE GENOMIC DNA]</scope>
    <source>
        <strain evidence="1 2">YIM 93174</strain>
    </source>
</reference>
<protein>
    <recommendedName>
        <fullName evidence="3">Leucine-rich repeat domain-containing protein</fullName>
    </recommendedName>
</protein>
<evidence type="ECO:0008006" key="3">
    <source>
        <dbReference type="Google" id="ProtNLM"/>
    </source>
</evidence>